<keyword evidence="4" id="KW-1185">Reference proteome</keyword>
<keyword evidence="1" id="KW-1133">Transmembrane helix</keyword>
<name>B5RKW2_BORDL</name>
<evidence type="ECO:0000313" key="3">
    <source>
        <dbReference type="EMBL" id="ACH93023.1"/>
    </source>
</evidence>
<sequence>MMDNKPPHNQLFLDSQNLSDGNLHEFRENHDNKIHDLPEHVSRGLVLTIVGSLIISCAIFFIFLKSSDIVVVPNLSGLYIEEAITELQHKELIPYVELKFSSTSLDKGKVIDQKPKAGTVLRLDSKVKIFISKGAVINKVDNFIGKNIDDVLINLKANAINNNRMLYHLLRPVEIESTLPKGTIIRQEPSPGTKIASLVDLQFLVSKGQEDSSVKYIKNYVGLYYKDVIISLLNDEIDFDVNVSKGNDFGSVIYQSLSPGNRIENLDKLIITINEPRVNSTSVFGIMTYKLDVYSSSVDIMLKVKDSSGNSSLFYSFRSKGGLIKLPYEAVKGSTVELYIHDKLINQTLVN</sequence>
<dbReference type="Gene3D" id="3.30.10.20">
    <property type="match status" value="2"/>
</dbReference>
<dbReference type="PROSITE" id="PS51178">
    <property type="entry name" value="PASTA"/>
    <property type="match status" value="2"/>
</dbReference>
<dbReference type="CDD" id="cd06577">
    <property type="entry name" value="PASTA_pknB"/>
    <property type="match status" value="2"/>
</dbReference>
<dbReference type="EMBL" id="CP000976">
    <property type="protein sequence ID" value="ACH93023.1"/>
    <property type="molecule type" value="Genomic_DNA"/>
</dbReference>
<proteinExistence type="predicted"/>
<feature type="domain" description="PASTA" evidence="2">
    <location>
        <begin position="66"/>
        <end position="133"/>
    </location>
</feature>
<dbReference type="STRING" id="412419.BDU_67"/>
<keyword evidence="1" id="KW-0472">Membrane</keyword>
<dbReference type="OrthoDB" id="367225at2"/>
<protein>
    <submittedName>
        <fullName evidence="3">Uncharacterized conserved protein</fullName>
    </submittedName>
</protein>
<evidence type="ECO:0000313" key="4">
    <source>
        <dbReference type="Proteomes" id="UP000000611"/>
    </source>
</evidence>
<reference evidence="3 4" key="1">
    <citation type="journal article" date="2008" name="PLoS Genet.">
        <title>The genome of Borrelia recurrentis, the agent of deadly louse-borne relapsing fever, is a degraded subset of tick-borne Borrelia duttonii.</title>
        <authorList>
            <person name="Lescot M."/>
            <person name="Audic S."/>
            <person name="Robert C."/>
            <person name="Nguyen T.T."/>
            <person name="Blanc G."/>
            <person name="Cutler S.J."/>
            <person name="Wincker P."/>
            <person name="Couloux A."/>
            <person name="Claverie J.-M."/>
            <person name="Raoult D."/>
            <person name="Drancourt M."/>
        </authorList>
    </citation>
    <scope>NUCLEOTIDE SEQUENCE [LARGE SCALE GENOMIC DNA]</scope>
    <source>
        <strain evidence="3 4">Ly</strain>
    </source>
</reference>
<accession>B5RKW2</accession>
<dbReference type="SMART" id="SM00740">
    <property type="entry name" value="PASTA"/>
    <property type="match status" value="3"/>
</dbReference>
<dbReference type="AlphaFoldDB" id="B5RKW2"/>
<evidence type="ECO:0000259" key="2">
    <source>
        <dbReference type="PROSITE" id="PS51178"/>
    </source>
</evidence>
<dbReference type="InterPro" id="IPR005543">
    <property type="entry name" value="PASTA_dom"/>
</dbReference>
<feature type="transmembrane region" description="Helical" evidence="1">
    <location>
        <begin position="44"/>
        <end position="64"/>
    </location>
</feature>
<evidence type="ECO:0000256" key="1">
    <source>
        <dbReference type="SAM" id="Phobius"/>
    </source>
</evidence>
<dbReference type="KEGG" id="bdu:BDU_67"/>
<organism evidence="3 4">
    <name type="scientific">Borrelia duttonii (strain Ly)</name>
    <dbReference type="NCBI Taxonomy" id="412419"/>
    <lineage>
        <taxon>Bacteria</taxon>
        <taxon>Pseudomonadati</taxon>
        <taxon>Spirochaetota</taxon>
        <taxon>Spirochaetia</taxon>
        <taxon>Spirochaetales</taxon>
        <taxon>Borreliaceae</taxon>
        <taxon>Borrelia</taxon>
    </lineage>
</organism>
<dbReference type="HOGENOM" id="CLU_066816_0_0_12"/>
<keyword evidence="1" id="KW-0812">Transmembrane</keyword>
<dbReference type="Pfam" id="PF03793">
    <property type="entry name" value="PASTA"/>
    <property type="match status" value="2"/>
</dbReference>
<feature type="domain" description="PASTA" evidence="2">
    <location>
        <begin position="134"/>
        <end position="207"/>
    </location>
</feature>
<gene>
    <name evidence="3" type="ordered locus">BDU_67</name>
</gene>
<dbReference type="eggNOG" id="COG2815">
    <property type="taxonomic scope" value="Bacteria"/>
</dbReference>
<dbReference type="Proteomes" id="UP000000611">
    <property type="component" value="Chromosome"/>
</dbReference>